<evidence type="ECO:0000313" key="5">
    <source>
        <dbReference type="Proteomes" id="UP000279236"/>
    </source>
</evidence>
<evidence type="ECO:0000256" key="1">
    <source>
        <dbReference type="PIRSR" id="PIRSR606225-1"/>
    </source>
</evidence>
<dbReference type="PROSITE" id="PS01129">
    <property type="entry name" value="PSI_RLU"/>
    <property type="match status" value="1"/>
</dbReference>
<feature type="domain" description="Pseudouridine synthase RsuA/RluA-like" evidence="3">
    <location>
        <begin position="163"/>
        <end position="308"/>
    </location>
</feature>
<name>A0A427YBP6_9TREE</name>
<evidence type="ECO:0000313" key="4">
    <source>
        <dbReference type="EMBL" id="RSH88579.1"/>
    </source>
</evidence>
<dbReference type="InterPro" id="IPR006145">
    <property type="entry name" value="PsdUridine_synth_RsuA/RluA"/>
</dbReference>
<dbReference type="CDD" id="cd02557">
    <property type="entry name" value="PseudoU_synth_ScRIB2"/>
    <property type="match status" value="1"/>
</dbReference>
<evidence type="ECO:0000256" key="2">
    <source>
        <dbReference type="SAM" id="MobiDB-lite"/>
    </source>
</evidence>
<evidence type="ECO:0000259" key="3">
    <source>
        <dbReference type="Pfam" id="PF00849"/>
    </source>
</evidence>
<dbReference type="InterPro" id="IPR050188">
    <property type="entry name" value="RluA_PseudoU_synthase"/>
</dbReference>
<dbReference type="RefSeq" id="XP_028480787.1">
    <property type="nucleotide sequence ID" value="XM_028616930.1"/>
</dbReference>
<dbReference type="STRING" id="105984.A0A427YBP6"/>
<dbReference type="GO" id="GO:0009982">
    <property type="term" value="F:pseudouridine synthase activity"/>
    <property type="evidence" value="ECO:0007669"/>
    <property type="project" value="InterPro"/>
</dbReference>
<dbReference type="NCBIfam" id="TIGR00005">
    <property type="entry name" value="rluA_subfam"/>
    <property type="match status" value="1"/>
</dbReference>
<dbReference type="PANTHER" id="PTHR21600">
    <property type="entry name" value="MITOCHONDRIAL RNA PSEUDOURIDINE SYNTHASE"/>
    <property type="match status" value="1"/>
</dbReference>
<protein>
    <recommendedName>
        <fullName evidence="3">Pseudouridine synthase RsuA/RluA-like domain-containing protein</fullName>
    </recommendedName>
</protein>
<keyword evidence="5" id="KW-1185">Reference proteome</keyword>
<feature type="region of interest" description="Disordered" evidence="2">
    <location>
        <begin position="355"/>
        <end position="374"/>
    </location>
</feature>
<feature type="compositionally biased region" description="Basic and acidic residues" evidence="2">
    <location>
        <begin position="34"/>
        <end position="44"/>
    </location>
</feature>
<dbReference type="SUPFAM" id="SSF55120">
    <property type="entry name" value="Pseudouridine synthase"/>
    <property type="match status" value="1"/>
</dbReference>
<dbReference type="InterPro" id="IPR006225">
    <property type="entry name" value="PsdUridine_synth_RluC/D"/>
</dbReference>
<proteinExistence type="predicted"/>
<organism evidence="4 5">
    <name type="scientific">Apiotrichum porosum</name>
    <dbReference type="NCBI Taxonomy" id="105984"/>
    <lineage>
        <taxon>Eukaryota</taxon>
        <taxon>Fungi</taxon>
        <taxon>Dikarya</taxon>
        <taxon>Basidiomycota</taxon>
        <taxon>Agaricomycotina</taxon>
        <taxon>Tremellomycetes</taxon>
        <taxon>Trichosporonales</taxon>
        <taxon>Trichosporonaceae</taxon>
        <taxon>Apiotrichum</taxon>
    </lineage>
</organism>
<dbReference type="InterPro" id="IPR006224">
    <property type="entry name" value="PsdUridine_synth_RluA-like_CS"/>
</dbReference>
<dbReference type="PANTHER" id="PTHR21600:SF40">
    <property type="entry name" value="PSEUDOURIDYLATE SYNTHASE RPUSD2"/>
    <property type="match status" value="1"/>
</dbReference>
<accession>A0A427YBP6</accession>
<dbReference type="Pfam" id="PF00849">
    <property type="entry name" value="PseudoU_synth_2"/>
    <property type="match status" value="1"/>
</dbReference>
<sequence length="599" mass="67888">MTDTPTAVTPTTTAVYEDAAERFQRERFELVEQALRDKEAKREEEAGDSNGDSDMDKVAKYARGMHPMLRYCKPYWWPYKTFAKQRWLGRQLLEVICSEFRDRSVDYYRHALECGVTRVNGVQAYPEYIIRNNDRIDNTVHRHEPPVSNDPVLVLHIDEERKFLVVSKPGSLPVHAAGRYYKHTLLEILKEDYGIKAYAVNRLDRLTSGLMILALSGPASHHLALEFRDGKVQKEYIARVRGCFPEEEVVVDQPLLTVDRQMGLVIVAPEGKAKTIFKRMSYDAERDQSVIHCKPVTGRTHQLRVHLQYLGYPIANDPLYSYKEVWGEDCGKGGVALADQTESHQETTRRIVDAARARAASPPPVPDDSARMAGNEEAPEVGIAAGTNRDYDDINSPVRLTEQARSVITKLRQQRDEAENWIKWKEVLWSAAKAREQLDEDGAFEAAAKPRRNEIPHSRINNRVKREKVKDRKIIEGIESPLTPPAFLPPGFCTQCYVPVPDDPDPETLFIYLHALRYTTERLGTWETPLPRWAGENWDGDWRGWDGQPPVNVATRSEAPSGVATPAAEHEAETPETAEAAELADEAVEEETEKIQATA</sequence>
<comment type="caution">
    <text evidence="4">The sequence shown here is derived from an EMBL/GenBank/DDBJ whole genome shotgun (WGS) entry which is preliminary data.</text>
</comment>
<dbReference type="Gene3D" id="3.30.2350.10">
    <property type="entry name" value="Pseudouridine synthase"/>
    <property type="match status" value="1"/>
</dbReference>
<dbReference type="InterPro" id="IPR020103">
    <property type="entry name" value="PsdUridine_synth_cat_dom_sf"/>
</dbReference>
<dbReference type="OrthoDB" id="424794at2759"/>
<gene>
    <name evidence="4" type="ORF">EHS24_001128</name>
</gene>
<reference evidence="4 5" key="1">
    <citation type="submission" date="2018-11" db="EMBL/GenBank/DDBJ databases">
        <title>Genome sequence of Apiotrichum porosum DSM 27194.</title>
        <authorList>
            <person name="Aliyu H."/>
            <person name="Gorte O."/>
            <person name="Ochsenreither K."/>
        </authorList>
    </citation>
    <scope>NUCLEOTIDE SEQUENCE [LARGE SCALE GENOMIC DNA]</scope>
    <source>
        <strain evidence="4 5">DSM 27194</strain>
    </source>
</reference>
<dbReference type="GeneID" id="39585671"/>
<dbReference type="GO" id="GO:0003723">
    <property type="term" value="F:RNA binding"/>
    <property type="evidence" value="ECO:0007669"/>
    <property type="project" value="InterPro"/>
</dbReference>
<feature type="active site" evidence="1">
    <location>
        <position position="204"/>
    </location>
</feature>
<dbReference type="AlphaFoldDB" id="A0A427YBP6"/>
<dbReference type="Proteomes" id="UP000279236">
    <property type="component" value="Unassembled WGS sequence"/>
</dbReference>
<feature type="compositionally biased region" description="Acidic residues" evidence="2">
    <location>
        <begin position="582"/>
        <end position="592"/>
    </location>
</feature>
<feature type="region of interest" description="Disordered" evidence="2">
    <location>
        <begin position="548"/>
        <end position="599"/>
    </location>
</feature>
<feature type="region of interest" description="Disordered" evidence="2">
    <location>
        <begin position="34"/>
        <end position="55"/>
    </location>
</feature>
<dbReference type="EMBL" id="RSCE01000001">
    <property type="protein sequence ID" value="RSH88579.1"/>
    <property type="molecule type" value="Genomic_DNA"/>
</dbReference>
<dbReference type="GO" id="GO:0000455">
    <property type="term" value="P:enzyme-directed rRNA pseudouridine synthesis"/>
    <property type="evidence" value="ECO:0007669"/>
    <property type="project" value="TreeGrafter"/>
</dbReference>